<comment type="caution">
    <text evidence="2">The sequence shown here is derived from an EMBL/GenBank/DDBJ whole genome shotgun (WGS) entry which is preliminary data.</text>
</comment>
<organism evidence="2 3">
    <name type="scientific">Rubroshorea leprosula</name>
    <dbReference type="NCBI Taxonomy" id="152421"/>
    <lineage>
        <taxon>Eukaryota</taxon>
        <taxon>Viridiplantae</taxon>
        <taxon>Streptophyta</taxon>
        <taxon>Embryophyta</taxon>
        <taxon>Tracheophyta</taxon>
        <taxon>Spermatophyta</taxon>
        <taxon>Magnoliopsida</taxon>
        <taxon>eudicotyledons</taxon>
        <taxon>Gunneridae</taxon>
        <taxon>Pentapetalae</taxon>
        <taxon>rosids</taxon>
        <taxon>malvids</taxon>
        <taxon>Malvales</taxon>
        <taxon>Dipterocarpaceae</taxon>
        <taxon>Rubroshorea</taxon>
    </lineage>
</organism>
<feature type="chain" id="PRO_5043977694" evidence="1">
    <location>
        <begin position="26"/>
        <end position="48"/>
    </location>
</feature>
<gene>
    <name evidence="2" type="ORF">SLEP1_g22664</name>
</gene>
<feature type="signal peptide" evidence="1">
    <location>
        <begin position="1"/>
        <end position="25"/>
    </location>
</feature>
<protein>
    <submittedName>
        <fullName evidence="2">Uncharacterized protein</fullName>
    </submittedName>
</protein>
<evidence type="ECO:0000256" key="1">
    <source>
        <dbReference type="SAM" id="SignalP"/>
    </source>
</evidence>
<name>A0AAV5JIP5_9ROSI</name>
<keyword evidence="3" id="KW-1185">Reference proteome</keyword>
<dbReference type="AlphaFoldDB" id="A0AAV5JIP5"/>
<evidence type="ECO:0000313" key="3">
    <source>
        <dbReference type="Proteomes" id="UP001054252"/>
    </source>
</evidence>
<reference evidence="2 3" key="1">
    <citation type="journal article" date="2021" name="Commun. Biol.">
        <title>The genome of Shorea leprosula (Dipterocarpaceae) highlights the ecological relevance of drought in aseasonal tropical rainforests.</title>
        <authorList>
            <person name="Ng K.K.S."/>
            <person name="Kobayashi M.J."/>
            <person name="Fawcett J.A."/>
            <person name="Hatakeyama M."/>
            <person name="Paape T."/>
            <person name="Ng C.H."/>
            <person name="Ang C.C."/>
            <person name="Tnah L.H."/>
            <person name="Lee C.T."/>
            <person name="Nishiyama T."/>
            <person name="Sese J."/>
            <person name="O'Brien M.J."/>
            <person name="Copetti D."/>
            <person name="Mohd Noor M.I."/>
            <person name="Ong R.C."/>
            <person name="Putra M."/>
            <person name="Sireger I.Z."/>
            <person name="Indrioko S."/>
            <person name="Kosugi Y."/>
            <person name="Izuno A."/>
            <person name="Isagi Y."/>
            <person name="Lee S.L."/>
            <person name="Shimizu K.K."/>
        </authorList>
    </citation>
    <scope>NUCLEOTIDE SEQUENCE [LARGE SCALE GENOMIC DNA]</scope>
    <source>
        <strain evidence="2">214</strain>
    </source>
</reference>
<proteinExistence type="predicted"/>
<evidence type="ECO:0000313" key="2">
    <source>
        <dbReference type="EMBL" id="GKV11402.1"/>
    </source>
</evidence>
<dbReference type="EMBL" id="BPVZ01000034">
    <property type="protein sequence ID" value="GKV11402.1"/>
    <property type="molecule type" value="Genomic_DNA"/>
</dbReference>
<dbReference type="Proteomes" id="UP001054252">
    <property type="component" value="Unassembled WGS sequence"/>
</dbReference>
<accession>A0AAV5JIP5</accession>
<keyword evidence="1" id="KW-0732">Signal</keyword>
<sequence>MNFLLTSTCFVSNTVMLSCCPLVGGQTLAHVDMFLIEPVHSCNPASGS</sequence>